<dbReference type="AlphaFoldDB" id="A0AAE0TRE0"/>
<name>A0AAE0TRE0_9PEZI</name>
<protein>
    <recommendedName>
        <fullName evidence="3">Heterokaryon incompatibility domain-containing protein</fullName>
    </recommendedName>
</protein>
<dbReference type="Proteomes" id="UP001274830">
    <property type="component" value="Unassembled WGS sequence"/>
</dbReference>
<gene>
    <name evidence="4" type="ORF">LTR78_007738</name>
</gene>
<evidence type="ECO:0000259" key="3">
    <source>
        <dbReference type="Pfam" id="PF06985"/>
    </source>
</evidence>
<sequence length="666" mass="75031">MSHWTDDSLPVQCSSPVADIDSSGGEHTDMDSDSDDNDWPDTVWADEPTTESTIRNAEVPERKLTAFYPSPPHGLKPQETRLLRLLPGEFDSPIRCSLSIQSLADGPTYEALSYTWGNTTKDNAILVNEYYMQVTDNLLAALRYIRRRDQVRILWVDAICMNQHSIAERNHQVAFMNEIYRTAARVLIWLGEGMDVTDEQPSLYSVLSDPATWAKQHHINRSFQSATRNTIPSWWKRAWTVQEYVVASSTPVICFRAYAVSLEDAEKITRLRQHDTSGFFSRIDELAHLAKMHKDRGVDLLEAVRLTADCQALDMRDKVYSVLGLLKPSQVGLLKPDYSMPTGEVYALATKICLQSADSFALFPVPRLYQGMSHIEAISSDNPSSVMVPSWAMNFADDAARLRRSLSELEQATSFAKQDLPPPHDNFEGMRKQDGLSTPSLVLHRYIYQVGKVSNMIPAGGAASRYAPLVGMLAQKMAELFRRNIEGTSAMTELHDDLALRHSVTYQGEWRQAIGMMRESFRQANYPYDQVGVGSALVRALEWTTGGKASLLDGLEQYIESAQTLGVSGAILLGYAMRRRIFEHCFRGWQDQECIQWLRLRDMGAPKLEGNGALFCTNQSHFGVAEAVVEKGDVIALSIPDMKTILLKPHRGFFYRTVRYQYKGFV</sequence>
<dbReference type="PANTHER" id="PTHR24148:SF64">
    <property type="entry name" value="HETEROKARYON INCOMPATIBILITY DOMAIN-CONTAINING PROTEIN"/>
    <property type="match status" value="1"/>
</dbReference>
<feature type="region of interest" description="Disordered" evidence="2">
    <location>
        <begin position="1"/>
        <end position="45"/>
    </location>
</feature>
<dbReference type="InterPro" id="IPR052895">
    <property type="entry name" value="HetReg/Transcr_Mod"/>
</dbReference>
<dbReference type="InterPro" id="IPR010730">
    <property type="entry name" value="HET"/>
</dbReference>
<dbReference type="Pfam" id="PF06985">
    <property type="entry name" value="HET"/>
    <property type="match status" value="1"/>
</dbReference>
<evidence type="ECO:0000313" key="4">
    <source>
        <dbReference type="EMBL" id="KAK3672431.1"/>
    </source>
</evidence>
<accession>A0AAE0TRE0</accession>
<organism evidence="4 5">
    <name type="scientific">Recurvomyces mirabilis</name>
    <dbReference type="NCBI Taxonomy" id="574656"/>
    <lineage>
        <taxon>Eukaryota</taxon>
        <taxon>Fungi</taxon>
        <taxon>Dikarya</taxon>
        <taxon>Ascomycota</taxon>
        <taxon>Pezizomycotina</taxon>
        <taxon>Dothideomycetes</taxon>
        <taxon>Dothideomycetidae</taxon>
        <taxon>Mycosphaerellales</taxon>
        <taxon>Teratosphaeriaceae</taxon>
        <taxon>Recurvomyces</taxon>
    </lineage>
</organism>
<evidence type="ECO:0000313" key="5">
    <source>
        <dbReference type="Proteomes" id="UP001274830"/>
    </source>
</evidence>
<evidence type="ECO:0000256" key="1">
    <source>
        <dbReference type="SAM" id="Coils"/>
    </source>
</evidence>
<dbReference type="EMBL" id="JAUTXT010000033">
    <property type="protein sequence ID" value="KAK3672431.1"/>
    <property type="molecule type" value="Genomic_DNA"/>
</dbReference>
<keyword evidence="1" id="KW-0175">Coiled coil</keyword>
<reference evidence="4" key="1">
    <citation type="submission" date="2023-07" db="EMBL/GenBank/DDBJ databases">
        <title>Black Yeasts Isolated from many extreme environments.</title>
        <authorList>
            <person name="Coleine C."/>
            <person name="Stajich J.E."/>
            <person name="Selbmann L."/>
        </authorList>
    </citation>
    <scope>NUCLEOTIDE SEQUENCE</scope>
    <source>
        <strain evidence="4">CCFEE 5485</strain>
    </source>
</reference>
<proteinExistence type="predicted"/>
<feature type="coiled-coil region" evidence="1">
    <location>
        <begin position="392"/>
        <end position="419"/>
    </location>
</feature>
<dbReference type="PANTHER" id="PTHR24148">
    <property type="entry name" value="ANKYRIN REPEAT DOMAIN-CONTAINING PROTEIN 39 HOMOLOG-RELATED"/>
    <property type="match status" value="1"/>
</dbReference>
<keyword evidence="5" id="KW-1185">Reference proteome</keyword>
<feature type="domain" description="Heterokaryon incompatibility" evidence="3">
    <location>
        <begin position="109"/>
        <end position="243"/>
    </location>
</feature>
<evidence type="ECO:0000256" key="2">
    <source>
        <dbReference type="SAM" id="MobiDB-lite"/>
    </source>
</evidence>
<comment type="caution">
    <text evidence="4">The sequence shown here is derived from an EMBL/GenBank/DDBJ whole genome shotgun (WGS) entry which is preliminary data.</text>
</comment>